<comment type="subcellular location">
    <subcellularLocation>
        <location evidence="1">Membrane</location>
        <topology evidence="1">Multi-pass membrane protein</topology>
    </subcellularLocation>
</comment>
<comment type="caution">
    <text evidence="7">The sequence shown here is derived from an EMBL/GenBank/DDBJ whole genome shotgun (WGS) entry which is preliminary data.</text>
</comment>
<reference evidence="7 8" key="1">
    <citation type="submission" date="2019-03" db="EMBL/GenBank/DDBJ databases">
        <title>Bradyrhizobium diversity isolated from nodules of Chamaecrista fasciculata.</title>
        <authorList>
            <person name="Klepa M.S."/>
            <person name="Urquiaga M.O."/>
            <person name="Hungria M."/>
            <person name="Delamuta J.R."/>
        </authorList>
    </citation>
    <scope>NUCLEOTIDE SEQUENCE [LARGE SCALE GENOMIC DNA]</scope>
    <source>
        <strain evidence="7 8">CNPSo 3448</strain>
    </source>
</reference>
<evidence type="ECO:0000256" key="1">
    <source>
        <dbReference type="ARBA" id="ARBA00004141"/>
    </source>
</evidence>
<feature type="transmembrane region" description="Helical" evidence="6">
    <location>
        <begin position="103"/>
        <end position="125"/>
    </location>
</feature>
<dbReference type="AlphaFoldDB" id="A0A4Y9LQJ3"/>
<dbReference type="InterPro" id="IPR002549">
    <property type="entry name" value="AI-2E-like"/>
</dbReference>
<feature type="transmembrane region" description="Helical" evidence="6">
    <location>
        <begin position="268"/>
        <end position="298"/>
    </location>
</feature>
<evidence type="ECO:0000313" key="8">
    <source>
        <dbReference type="Proteomes" id="UP000297966"/>
    </source>
</evidence>
<feature type="transmembrane region" description="Helical" evidence="6">
    <location>
        <begin position="71"/>
        <end position="91"/>
    </location>
</feature>
<protein>
    <submittedName>
        <fullName evidence="7">AI-2E family transporter</fullName>
    </submittedName>
</protein>
<evidence type="ECO:0000256" key="3">
    <source>
        <dbReference type="ARBA" id="ARBA00022692"/>
    </source>
</evidence>
<evidence type="ECO:0000256" key="4">
    <source>
        <dbReference type="ARBA" id="ARBA00022989"/>
    </source>
</evidence>
<evidence type="ECO:0000256" key="2">
    <source>
        <dbReference type="ARBA" id="ARBA00009773"/>
    </source>
</evidence>
<feature type="transmembrane region" description="Helical" evidence="6">
    <location>
        <begin position="182"/>
        <end position="204"/>
    </location>
</feature>
<feature type="transmembrane region" description="Helical" evidence="6">
    <location>
        <begin position="335"/>
        <end position="367"/>
    </location>
</feature>
<name>A0A4Y9LQJ3_9BRAD</name>
<keyword evidence="5 6" id="KW-0472">Membrane</keyword>
<keyword evidence="4 6" id="KW-1133">Transmembrane helix</keyword>
<dbReference type="PANTHER" id="PTHR21716:SF16">
    <property type="entry name" value="BLL1467 PROTEIN"/>
    <property type="match status" value="1"/>
</dbReference>
<proteinExistence type="inferred from homology"/>
<evidence type="ECO:0000313" key="7">
    <source>
        <dbReference type="EMBL" id="TFV45226.1"/>
    </source>
</evidence>
<dbReference type="EMBL" id="SPQT01000015">
    <property type="protein sequence ID" value="TFV45226.1"/>
    <property type="molecule type" value="Genomic_DNA"/>
</dbReference>
<dbReference type="PANTHER" id="PTHR21716">
    <property type="entry name" value="TRANSMEMBRANE PROTEIN"/>
    <property type="match status" value="1"/>
</dbReference>
<evidence type="ECO:0000256" key="6">
    <source>
        <dbReference type="SAM" id="Phobius"/>
    </source>
</evidence>
<dbReference type="GO" id="GO:0016020">
    <property type="term" value="C:membrane"/>
    <property type="evidence" value="ECO:0007669"/>
    <property type="project" value="UniProtKB-SubCell"/>
</dbReference>
<feature type="transmembrane region" description="Helical" evidence="6">
    <location>
        <begin position="305"/>
        <end position="323"/>
    </location>
</feature>
<keyword evidence="8" id="KW-1185">Reference proteome</keyword>
<comment type="similarity">
    <text evidence="2">Belongs to the autoinducer-2 exporter (AI-2E) (TC 2.A.86) family.</text>
</comment>
<sequence>MGARTPPCGRDIVRVLPSERLISGNGEGAPLPDSHSELPPIIRRTEFVAYALAGLLLIAVIGVLYFAKAFFLPVVMAVVAGTMLSPAAGFLERRGVPRALGAVLIVTAVTTVVAFVVALIAVPAMEWSSRLPELGAQLKEKLHVFDRPLALWKELQTMVGGSEGLPSLPLPKAEWVQPTLEFLSPTFAEFLLFFATLILFIASWRDLRRALIMNFGDRDARLRTLRILNEIEVHLGNYLLTVTVINIGVGVATGIICAITGMPNPAGLGALAAALNFIPIIGPVAMFVVLALIGLIALPTIGGGLMAALAFGGITFLEGHFITPTIIGRRLSLNALAVFIALAFWTWLWGPMGAFLSSPLLIVGLILKEHLLPEDSPQLPQA</sequence>
<dbReference type="OrthoDB" id="9799225at2"/>
<evidence type="ECO:0000256" key="5">
    <source>
        <dbReference type="ARBA" id="ARBA00023136"/>
    </source>
</evidence>
<organism evidence="7 8">
    <name type="scientific">Bradyrhizobium niftali</name>
    <dbReference type="NCBI Taxonomy" id="2560055"/>
    <lineage>
        <taxon>Bacteria</taxon>
        <taxon>Pseudomonadati</taxon>
        <taxon>Pseudomonadota</taxon>
        <taxon>Alphaproteobacteria</taxon>
        <taxon>Hyphomicrobiales</taxon>
        <taxon>Nitrobacteraceae</taxon>
        <taxon>Bradyrhizobium</taxon>
    </lineage>
</organism>
<accession>A0A4Y9LQJ3</accession>
<keyword evidence="3 6" id="KW-0812">Transmembrane</keyword>
<feature type="transmembrane region" description="Helical" evidence="6">
    <location>
        <begin position="47"/>
        <end position="65"/>
    </location>
</feature>
<dbReference type="Proteomes" id="UP000297966">
    <property type="component" value="Unassembled WGS sequence"/>
</dbReference>
<feature type="transmembrane region" description="Helical" evidence="6">
    <location>
        <begin position="238"/>
        <end position="262"/>
    </location>
</feature>
<dbReference type="GO" id="GO:0055085">
    <property type="term" value="P:transmembrane transport"/>
    <property type="evidence" value="ECO:0007669"/>
    <property type="project" value="TreeGrafter"/>
</dbReference>
<gene>
    <name evidence="7" type="ORF">E4K65_24470</name>
</gene>
<dbReference type="Pfam" id="PF01594">
    <property type="entry name" value="AI-2E_transport"/>
    <property type="match status" value="1"/>
</dbReference>